<dbReference type="Proteomes" id="UP000317078">
    <property type="component" value="Unassembled WGS sequence"/>
</dbReference>
<reference evidence="2 3" key="1">
    <citation type="journal article" date="2019" name="Environ. Microbiol.">
        <title>Species interactions and distinct microbial communities in high Arctic permafrost affected cryosols are associated with the CH4 and CO2 gas fluxes.</title>
        <authorList>
            <person name="Altshuler I."/>
            <person name="Hamel J."/>
            <person name="Turney S."/>
            <person name="Magnuson E."/>
            <person name="Levesque R."/>
            <person name="Greer C."/>
            <person name="Whyte L.G."/>
        </authorList>
    </citation>
    <scope>NUCLEOTIDE SEQUENCE [LARGE SCALE GENOMIC DNA]</scope>
    <source>
        <strain evidence="2 3">S9.3B</strain>
    </source>
</reference>
<dbReference type="PANTHER" id="PTHR34631:SF3">
    <property type="entry name" value="ISSOD12 TRANSPOSASE TNPA_ISSOD12"/>
    <property type="match status" value="1"/>
</dbReference>
<dbReference type="EMBL" id="RCZP01000014">
    <property type="protein sequence ID" value="TPG53747.1"/>
    <property type="molecule type" value="Genomic_DNA"/>
</dbReference>
<proteinExistence type="predicted"/>
<feature type="domain" description="Transposase DDE" evidence="1">
    <location>
        <begin position="1"/>
        <end position="64"/>
    </location>
</feature>
<dbReference type="InterPro" id="IPR053172">
    <property type="entry name" value="Tn903_transposase"/>
</dbReference>
<dbReference type="Pfam" id="PF13737">
    <property type="entry name" value="DDE_Tnp_1_5"/>
    <property type="match status" value="1"/>
</dbReference>
<evidence type="ECO:0000313" key="3">
    <source>
        <dbReference type="Proteomes" id="UP000317078"/>
    </source>
</evidence>
<evidence type="ECO:0000259" key="1">
    <source>
        <dbReference type="Pfam" id="PF13737"/>
    </source>
</evidence>
<protein>
    <submittedName>
        <fullName evidence="2">IS5/IS1182 family transposase</fullName>
    </submittedName>
</protein>
<sequence>MFRLALRQTEGLIASILQLLGLDLAVPDHPTLSRRAETLEVLRPKSGSEPVHLLVDSTGLRLCGPGRWLEEKHGSKRRRAWKMLHLATDADTGEIAASVLAGRDADDGLQIGPLLERAGGAVASFTGDGAYDREDVYAEVVAHHPDAAVVVPPRASAVPSGAAQSAPTQRDAHLRCIAQ</sequence>
<dbReference type="PANTHER" id="PTHR34631">
    <property type="match status" value="1"/>
</dbReference>
<gene>
    <name evidence="2" type="ORF">EAH89_14955</name>
</gene>
<evidence type="ECO:0000313" key="2">
    <source>
        <dbReference type="EMBL" id="TPG53747.1"/>
    </source>
</evidence>
<keyword evidence="3" id="KW-1185">Reference proteome</keyword>
<dbReference type="OrthoDB" id="7298998at2"/>
<dbReference type="InterPro" id="IPR025668">
    <property type="entry name" value="Tnp_DDE_dom"/>
</dbReference>
<comment type="caution">
    <text evidence="2">The sequence shown here is derived from an EMBL/GenBank/DDBJ whole genome shotgun (WGS) entry which is preliminary data.</text>
</comment>
<name>A0A502FVS6_9PROT</name>
<dbReference type="AlphaFoldDB" id="A0A502FVS6"/>
<organism evidence="2 3">
    <name type="scientific">Muricoccus nepalensis</name>
    <dbReference type="NCBI Taxonomy" id="1854500"/>
    <lineage>
        <taxon>Bacteria</taxon>
        <taxon>Pseudomonadati</taxon>
        <taxon>Pseudomonadota</taxon>
        <taxon>Alphaproteobacteria</taxon>
        <taxon>Acetobacterales</taxon>
        <taxon>Roseomonadaceae</taxon>
        <taxon>Muricoccus</taxon>
    </lineage>
</organism>
<accession>A0A502FVS6</accession>
<feature type="non-terminal residue" evidence="2">
    <location>
        <position position="179"/>
    </location>
</feature>